<organism evidence="1 2">
    <name type="scientific">Paraburkholderia rhynchosiae</name>
    <dbReference type="NCBI Taxonomy" id="487049"/>
    <lineage>
        <taxon>Bacteria</taxon>
        <taxon>Pseudomonadati</taxon>
        <taxon>Pseudomonadota</taxon>
        <taxon>Betaproteobacteria</taxon>
        <taxon>Burkholderiales</taxon>
        <taxon>Burkholderiaceae</taxon>
        <taxon>Paraburkholderia</taxon>
    </lineage>
</organism>
<name>A0ACC7NIA6_9BURK</name>
<evidence type="ECO:0000313" key="2">
    <source>
        <dbReference type="Proteomes" id="UP001629235"/>
    </source>
</evidence>
<protein>
    <submittedName>
        <fullName evidence="1">Nucleoside hydrolase</fullName>
    </submittedName>
</protein>
<keyword evidence="2" id="KW-1185">Reference proteome</keyword>
<dbReference type="Proteomes" id="UP001629235">
    <property type="component" value="Unassembled WGS sequence"/>
</dbReference>
<keyword evidence="1" id="KW-0378">Hydrolase</keyword>
<dbReference type="EMBL" id="JAQQDW010000056">
    <property type="protein sequence ID" value="MFM0106485.1"/>
    <property type="molecule type" value="Genomic_DNA"/>
</dbReference>
<evidence type="ECO:0000313" key="1">
    <source>
        <dbReference type="EMBL" id="MFM0106485.1"/>
    </source>
</evidence>
<proteinExistence type="predicted"/>
<sequence length="346" mass="35937">MTASKHKVIYDTDPGVDDAMALVFQALHPDIELLGLTSVFGNATIETTTRNARYLAGRFAPGVAVARGAAAPLKRSAPEPLAQIHGDNGLGNITLAIVGEAVSEAAHEAADAAADKAVDAAPLDARPAHRFIIDTVRAHPGEVTLLAVGPLTNLALALADDPQIASLVKQVVIMGGAFGTGGVLGNVTPAAEANMLGDPDAADRVIGAAWPVAIVGLDVTQPTIMSRDYLASLRDRGGAAGQFVWDVSRHYEAFHQESAQLRGIYTHDSSAVAYLLAPHLYTTRSGPVRVLTEGIAVGQTIQKPSTLPVPAPDWDHRPACTVCVGVDVAGMLALYERTICGTPGSS</sequence>
<accession>A0ACC7NIA6</accession>
<reference evidence="1 2" key="1">
    <citation type="journal article" date="2024" name="Chem. Sci.">
        <title>Discovery of megapolipeptins by genome mining of a Burkholderiales bacteria collection.</title>
        <authorList>
            <person name="Paulo B.S."/>
            <person name="Recchia M.J.J."/>
            <person name="Lee S."/>
            <person name="Fergusson C.H."/>
            <person name="Romanowski S.B."/>
            <person name="Hernandez A."/>
            <person name="Krull N."/>
            <person name="Liu D.Y."/>
            <person name="Cavanagh H."/>
            <person name="Bos A."/>
            <person name="Gray C.A."/>
            <person name="Murphy B.T."/>
            <person name="Linington R.G."/>
            <person name="Eustaquio A.S."/>
        </authorList>
    </citation>
    <scope>NUCLEOTIDE SEQUENCE [LARGE SCALE GENOMIC DNA]</scope>
    <source>
        <strain evidence="1 2">RL18-126-BIB-B</strain>
    </source>
</reference>
<gene>
    <name evidence="1" type="ORF">PQR01_24120</name>
</gene>
<comment type="caution">
    <text evidence="1">The sequence shown here is derived from an EMBL/GenBank/DDBJ whole genome shotgun (WGS) entry which is preliminary data.</text>
</comment>